<proteinExistence type="predicted"/>
<dbReference type="InterPro" id="IPR011009">
    <property type="entry name" value="Kinase-like_dom_sf"/>
</dbReference>
<evidence type="ECO:0000259" key="4">
    <source>
        <dbReference type="PROSITE" id="PS50011"/>
    </source>
</evidence>
<name>A0A1Q9CZE7_SYMMI</name>
<dbReference type="InterPro" id="IPR036291">
    <property type="entry name" value="NAD(P)-bd_dom_sf"/>
</dbReference>
<keyword evidence="3" id="KW-0812">Transmembrane</keyword>
<sequence>MRDCFWQDVRKGCFVVVEGQLSVEPLASKMGSLAAKVFGKQKMVPVVEALKTLQADAGRRSLSGDRRRLAEKMFSRLVRSLAEAIEDSAGKSIWTANRVESLDQLRTARGYRKSSHGCQEALLEAGTSASPSIAAALVAQSHFASTASGEKAKRNKERPGKFLEAERLSYVEAGRQTFAATTVLSVVADAVHVGREDWLNVFLCDTKQDVSFVCPQQVKKGTAITSEAWTDMWQGRLTSFFQKVGTKGRSADKVTGGVKEPERQATQEWLRDVSHSLAVVGWSWSCCRRTSEEARPLVLVLCTDQEATQLAAANYLAFGRSLFVQHVPDPAHRSHNDVHLAMASAGLLTFSIVSIGLYNVRYGPWNKGTWFGKVQGTADEMSRSMQPSDPLLLAFFPDILSDQGRSQDENTEESRREFLASLPNRSFVRSKGSKASQSRFNSLSTAHAELDRDWSAFCLVLAVLCVAEGWCKNAAQLWSPESEVAESVGTSRAAAKSAARKALQNQRGKSANSLHAMATFACNSDNKSLARTIFFVTGPEGVRCSRMLEELRSAEATVRQYSEWAHWSYMCVAREHIARLSDLVALQRIGLEMSMELPSEDSREAALAWQDTVARRVVKMTQRLLRYRCGSQLPSTNGWGSTAGLLHESTEARRSSLRFLEDVDKTVQFVQKEGSLEAKLMLEGHPATAPVMALVLTELRAGSFVEVSPDTEDWLRRLWGGLLNSKLVEDANKIQREAEQRHGTSKTIGRMEGWNGLSRKKLLASYGRPEVGHGSMAVVPTKFEPDHWFSRPKRARMADSVASSSPAAPSVEELTDQRLEEDILKGVSQTKTWASHTPESEQDRLAAFSLLTKVVKDKMDWSFVEKGWWASLAPEGHGLVFPGLPPCYVVRSYKRAALVWPAKLEKVAESEEVLVLEPEAPSLCWLHLFNEEVEVLDLVASSPQRGLCVSGLRLLGETRPFGVALRVQAKRPLLSHHQEYGFAGVPEWGLRRLSQTKGWALEAAEEEGHEEDDRLAIGCLLSLEASLTKDEVVARVLFRQETSLWAGDCGELDLSEIVRDTMLSADQEVALQQIAKRKATQQTATQIRKRVSKTFDHVAKTFASRPQFKKGQAARKAKEKKADQENKARAAEIKRCYAVLSSDVDKAVKASVPAAVRVYRDDKNGRWKVSYNTAWAYASRSISWTAIGSKAAGLEVVRQGWLWAETFDGIAMPEEAATPEHSNRVPAGGVPYPRNHKKSKDVRHRFRDLAQKAYEDNRAKAEAFRTAQSRDQLQFEPEEEEAAQGRAEAEAVAVRQQENMEADREKTELAGRGRWEKQFVASGRGLRDPMQRAAAGQLDVSEEFAILGAIGQHPNVVRSFAVLTSSHGRPALVLERASESLHDMAHRFKDQRLESTPAGKDSLLALFRQFLLGLSYVHGRSVLHLDVKPSNILVFDEVRAAVADFSHAESASDTGCSVVGDRVYTEAFRCPECLMAGGRKVRVTFAADVWAAAVSLFEVCSPGKTSLWTVSPKTFVRETEEQTAQAIRDMAIAKTAKVMPFNESMLDVLSKSFVPANRRLSLAGLLQSIQKARPLGRRPDRRDSAATLFVEQLAAAEDVLRVAIARCHIAMAELSSRIEVWLGNSAEVIPRLTGTYSAVFLDADGSRYLQQLQQLEENGRLSERPLVVANHALKPGSPELLCQLRHFAVTQVISVPEFPMPHMPLEDWISVSVLSKSTGALPLASTGVRHLEELSENIRSRANDLGSRKASKALDDWKQFVESMKQGFAKEGVLPTAIVAPKLLPQRAEPSCASLEAISPHPICLMLGARVTTQRFAQTSRSTPLKTLLPAVPGHAHRRDQTFAGGSLRSAFLQASPALALGLHAWTRAARLRGLRRFASAEGTSGGMKAVTVSKYGDATQVMEITDVEKPTPAAGQVLVKNVAIATNPIDYKAAAGVLAPGAEAPDKRLIVGWDSAGVVEKAGEGVTDFQAGDNVWFAGDITKDGCFAEYTAIDARLISKKPESMSFEDAAALPLTFQTAWEGLVEQMNVQKGKTIFVLNGAGGLGSIVIQLAKHLGLTVIASASREETVSWCKKMGADHIINHRNELKSQLAEAGYPTVDYLFNAHENDRLGELIQLLSVDGKIAITFLATREHLETVDFQTMWMKRQSLVHTFMFGRAMFDANPEMVGGVMASCAKLVDSGIIKSTATTKFKSLTEIKEAIKVQMSGKAMGKIVLRLGNRAAKHVREKERRGKRRWVTGGRARSQVIVTIIIIITIVTIIFVIMIIGIFSIITIIIIITIVTIIFVIMIIGIFSIITIIIDPWVEEELVCPFATCAGAGVGPGGAMEAWGDVFSQLASSCRIAVDLLTGNLSCCEANTVVEEEVTVGSSLKNSEDQNEEDTAECVGLGPNAFLCTPRKATDPTRMMLTPSTVCSDEEEAEAVTFKSQGAPGLSELPAELTRNVAGFLHVNGCVSLRAASRDESLKKALGDDVDEKRLNWELLNPEHGAAVYKRNFSLAGSMYTFKMTGSILRGWPEFELCKATETSERRMLRLLQQRLLHRRCRLKMVQSSAG</sequence>
<dbReference type="PANTHER" id="PTHR44154">
    <property type="entry name" value="QUINONE OXIDOREDUCTASE"/>
    <property type="match status" value="1"/>
</dbReference>
<dbReference type="InterPro" id="IPR013149">
    <property type="entry name" value="ADH-like_C"/>
</dbReference>
<gene>
    <name evidence="5" type="ORF">AK812_SmicGene30399</name>
</gene>
<feature type="region of interest" description="Disordered" evidence="2">
    <location>
        <begin position="1260"/>
        <end position="1281"/>
    </location>
</feature>
<feature type="transmembrane region" description="Helical" evidence="3">
    <location>
        <begin position="2279"/>
        <end position="2303"/>
    </location>
</feature>
<accession>A0A1Q9CZE7</accession>
<dbReference type="SMART" id="SM00829">
    <property type="entry name" value="PKS_ER"/>
    <property type="match status" value="1"/>
</dbReference>
<dbReference type="GO" id="GO:0005524">
    <property type="term" value="F:ATP binding"/>
    <property type="evidence" value="ECO:0007669"/>
    <property type="project" value="InterPro"/>
</dbReference>
<evidence type="ECO:0000256" key="3">
    <source>
        <dbReference type="SAM" id="Phobius"/>
    </source>
</evidence>
<organism evidence="5 6">
    <name type="scientific">Symbiodinium microadriaticum</name>
    <name type="common">Dinoflagellate</name>
    <name type="synonym">Zooxanthella microadriatica</name>
    <dbReference type="NCBI Taxonomy" id="2951"/>
    <lineage>
        <taxon>Eukaryota</taxon>
        <taxon>Sar</taxon>
        <taxon>Alveolata</taxon>
        <taxon>Dinophyceae</taxon>
        <taxon>Suessiales</taxon>
        <taxon>Symbiodiniaceae</taxon>
        <taxon>Symbiodinium</taxon>
    </lineage>
</organism>
<evidence type="ECO:0000256" key="1">
    <source>
        <dbReference type="ARBA" id="ARBA00022857"/>
    </source>
</evidence>
<dbReference type="InterPro" id="IPR051603">
    <property type="entry name" value="Zinc-ADH_QOR/CCCR"/>
</dbReference>
<dbReference type="InterPro" id="IPR020843">
    <property type="entry name" value="ER"/>
</dbReference>
<reference evidence="5 6" key="1">
    <citation type="submission" date="2016-02" db="EMBL/GenBank/DDBJ databases">
        <title>Genome analysis of coral dinoflagellate symbionts highlights evolutionary adaptations to a symbiotic lifestyle.</title>
        <authorList>
            <person name="Aranda M."/>
            <person name="Li Y."/>
            <person name="Liew Y.J."/>
            <person name="Baumgarten S."/>
            <person name="Simakov O."/>
            <person name="Wilson M."/>
            <person name="Piel J."/>
            <person name="Ashoor H."/>
            <person name="Bougouffa S."/>
            <person name="Bajic V.B."/>
            <person name="Ryu T."/>
            <person name="Ravasi T."/>
            <person name="Bayer T."/>
            <person name="Micklem G."/>
            <person name="Kim H."/>
            <person name="Bhak J."/>
            <person name="Lajeunesse T.C."/>
            <person name="Voolstra C.R."/>
        </authorList>
    </citation>
    <scope>NUCLEOTIDE SEQUENCE [LARGE SCALE GENOMIC DNA]</scope>
    <source>
        <strain evidence="5 6">CCMP2467</strain>
    </source>
</reference>
<dbReference type="SUPFAM" id="SSF56112">
    <property type="entry name" value="Protein kinase-like (PK-like)"/>
    <property type="match status" value="1"/>
</dbReference>
<feature type="transmembrane region" description="Helical" evidence="3">
    <location>
        <begin position="2249"/>
        <end position="2272"/>
    </location>
</feature>
<dbReference type="InterPro" id="IPR013154">
    <property type="entry name" value="ADH-like_N"/>
</dbReference>
<dbReference type="InterPro" id="IPR029063">
    <property type="entry name" value="SAM-dependent_MTases_sf"/>
</dbReference>
<dbReference type="InterPro" id="IPR011032">
    <property type="entry name" value="GroES-like_sf"/>
</dbReference>
<comment type="caution">
    <text evidence="5">The sequence shown here is derived from an EMBL/GenBank/DDBJ whole genome shotgun (WGS) entry which is preliminary data.</text>
</comment>
<keyword evidence="3" id="KW-0472">Membrane</keyword>
<dbReference type="SUPFAM" id="SSF50129">
    <property type="entry name" value="GroES-like"/>
    <property type="match status" value="1"/>
</dbReference>
<dbReference type="InterPro" id="IPR000719">
    <property type="entry name" value="Prot_kinase_dom"/>
</dbReference>
<dbReference type="PROSITE" id="PS50011">
    <property type="entry name" value="PROTEIN_KINASE_DOM"/>
    <property type="match status" value="1"/>
</dbReference>
<dbReference type="InterPro" id="IPR008271">
    <property type="entry name" value="Ser/Thr_kinase_AS"/>
</dbReference>
<dbReference type="PANTHER" id="PTHR44154:SF1">
    <property type="entry name" value="QUINONE OXIDOREDUCTASE"/>
    <property type="match status" value="1"/>
</dbReference>
<dbReference type="Pfam" id="PF08240">
    <property type="entry name" value="ADH_N"/>
    <property type="match status" value="1"/>
</dbReference>
<dbReference type="PROSITE" id="PS00108">
    <property type="entry name" value="PROTEIN_KINASE_ST"/>
    <property type="match status" value="1"/>
</dbReference>
<keyword evidence="3" id="KW-1133">Transmembrane helix</keyword>
<dbReference type="Gene3D" id="3.90.180.10">
    <property type="entry name" value="Medium-chain alcohol dehydrogenases, catalytic domain"/>
    <property type="match status" value="1"/>
</dbReference>
<evidence type="ECO:0000313" key="6">
    <source>
        <dbReference type="Proteomes" id="UP000186817"/>
    </source>
</evidence>
<dbReference type="Gene3D" id="3.40.50.720">
    <property type="entry name" value="NAD(P)-binding Rossmann-like Domain"/>
    <property type="match status" value="1"/>
</dbReference>
<dbReference type="Pfam" id="PF00107">
    <property type="entry name" value="ADH_zinc_N"/>
    <property type="match status" value="1"/>
</dbReference>
<protein>
    <submittedName>
        <fullName evidence="5">Zinc-type alcohol dehydrogenase-like protein</fullName>
    </submittedName>
</protein>
<feature type="domain" description="Protein kinase" evidence="4">
    <location>
        <begin position="1304"/>
        <end position="1576"/>
    </location>
</feature>
<dbReference type="Gene3D" id="1.10.510.10">
    <property type="entry name" value="Transferase(Phosphotransferase) domain 1"/>
    <property type="match status" value="1"/>
</dbReference>
<dbReference type="Gene3D" id="3.40.50.150">
    <property type="entry name" value="Vaccinia Virus protein VP39"/>
    <property type="match status" value="1"/>
</dbReference>
<dbReference type="SMART" id="SM00220">
    <property type="entry name" value="S_TKc"/>
    <property type="match status" value="1"/>
</dbReference>
<dbReference type="SUPFAM" id="SSF53335">
    <property type="entry name" value="S-adenosyl-L-methionine-dependent methyltransferases"/>
    <property type="match status" value="1"/>
</dbReference>
<dbReference type="SUPFAM" id="SSF51735">
    <property type="entry name" value="NAD(P)-binding Rossmann-fold domains"/>
    <property type="match status" value="1"/>
</dbReference>
<dbReference type="GO" id="GO:0004672">
    <property type="term" value="F:protein kinase activity"/>
    <property type="evidence" value="ECO:0007669"/>
    <property type="project" value="InterPro"/>
</dbReference>
<dbReference type="EMBL" id="LSRX01000821">
    <property type="protein sequence ID" value="OLP88293.1"/>
    <property type="molecule type" value="Genomic_DNA"/>
</dbReference>
<dbReference type="GO" id="GO:0016491">
    <property type="term" value="F:oxidoreductase activity"/>
    <property type="evidence" value="ECO:0007669"/>
    <property type="project" value="InterPro"/>
</dbReference>
<evidence type="ECO:0000256" key="2">
    <source>
        <dbReference type="SAM" id="MobiDB-lite"/>
    </source>
</evidence>
<dbReference type="Proteomes" id="UP000186817">
    <property type="component" value="Unassembled WGS sequence"/>
</dbReference>
<dbReference type="OrthoDB" id="203908at2759"/>
<keyword evidence="6" id="KW-1185">Reference proteome</keyword>
<feature type="region of interest" description="Disordered" evidence="2">
    <location>
        <begin position="1217"/>
        <end position="1241"/>
    </location>
</feature>
<dbReference type="Pfam" id="PF00069">
    <property type="entry name" value="Pkinase"/>
    <property type="match status" value="1"/>
</dbReference>
<keyword evidence="1" id="KW-0521">NADP</keyword>
<evidence type="ECO:0000313" key="5">
    <source>
        <dbReference type="EMBL" id="OLP88293.1"/>
    </source>
</evidence>